<gene>
    <name evidence="3" type="ORF">CHYS00102_LOCUS17715</name>
</gene>
<keyword evidence="1" id="KW-0677">Repeat</keyword>
<evidence type="ECO:0000313" key="3">
    <source>
        <dbReference type="EMBL" id="CAD8890510.1"/>
    </source>
</evidence>
<dbReference type="InterPro" id="IPR036770">
    <property type="entry name" value="Ankyrin_rpt-contain_sf"/>
</dbReference>
<dbReference type="PANTHER" id="PTHR24126">
    <property type="entry name" value="ANKYRIN REPEAT, PH AND SEC7 DOMAIN CONTAINING PROTEIN SECG-RELATED"/>
    <property type="match status" value="1"/>
</dbReference>
<keyword evidence="2" id="KW-0040">ANK repeat</keyword>
<dbReference type="Gene3D" id="1.25.40.20">
    <property type="entry name" value="Ankyrin repeat-containing domain"/>
    <property type="match status" value="1"/>
</dbReference>
<protein>
    <submittedName>
        <fullName evidence="3">Uncharacterized protein</fullName>
    </submittedName>
</protein>
<organism evidence="3">
    <name type="scientific">Corethron hystrix</name>
    <dbReference type="NCBI Taxonomy" id="216773"/>
    <lineage>
        <taxon>Eukaryota</taxon>
        <taxon>Sar</taxon>
        <taxon>Stramenopiles</taxon>
        <taxon>Ochrophyta</taxon>
        <taxon>Bacillariophyta</taxon>
        <taxon>Coscinodiscophyceae</taxon>
        <taxon>Corethrophycidae</taxon>
        <taxon>Corethrales</taxon>
        <taxon>Corethraceae</taxon>
        <taxon>Corethron</taxon>
    </lineage>
</organism>
<dbReference type="PANTHER" id="PTHR24126:SF14">
    <property type="entry name" value="ANK_REP_REGION DOMAIN-CONTAINING PROTEIN"/>
    <property type="match status" value="1"/>
</dbReference>
<sequence>MCSGQGNKKYYSEVKLAEIHGNHCMRCSENQTKVIRTQFLSTISAQPWPSLQIKSDVENDYYHSFDSITDFSSDYPLRSNTSSETSFTSKLPSDYTSIIGFTNEPVRFHDEQNYELDDYGLPVTHTKKKVRSCSDFTKMHEELHVEENSSIDSQSYVFPIDRKRVRSCSNIVEYNQEVRKSLSTVTDSHFLENKEISKNMECHKSIRAHLSKTCGSFPGNQFLQKNKIENTSSSLGSYESIAIESKLENSQKESNKSEFDIHLKKGGKTIPAEKTNMLSPSKQLVQNSCIHQPNEEESHEIRIDTIKYIARSEAATISKSSEVVGHDFCDGNIDPRTLLASHLRANGLNYEVISAQKLSARRYFLVPTDEHVAAYDSAVLEALRSEDIGALRVMLKGGRNLQCCNRFGESILHSACRRGMTGVVKFLIEEAGISGLVVDDCGRTPMHDACWAHSPSVELVEILLKRWSALLLVSDNRGHTPLQYVRRENWAFWCLFLEGRKDMLKPIEFDSTNLI</sequence>
<proteinExistence type="predicted"/>
<dbReference type="EMBL" id="HBFR01024728">
    <property type="protein sequence ID" value="CAD8890510.1"/>
    <property type="molecule type" value="Transcribed_RNA"/>
</dbReference>
<dbReference type="SUPFAM" id="SSF48403">
    <property type="entry name" value="Ankyrin repeat"/>
    <property type="match status" value="1"/>
</dbReference>
<accession>A0A7S1BN61</accession>
<name>A0A7S1BN61_9STRA</name>
<dbReference type="AlphaFoldDB" id="A0A7S1BN61"/>
<evidence type="ECO:0000256" key="1">
    <source>
        <dbReference type="ARBA" id="ARBA00022737"/>
    </source>
</evidence>
<reference evidence="3" key="1">
    <citation type="submission" date="2021-01" db="EMBL/GenBank/DDBJ databases">
        <authorList>
            <person name="Corre E."/>
            <person name="Pelletier E."/>
            <person name="Niang G."/>
            <person name="Scheremetjew M."/>
            <person name="Finn R."/>
            <person name="Kale V."/>
            <person name="Holt S."/>
            <person name="Cochrane G."/>
            <person name="Meng A."/>
            <person name="Brown T."/>
            <person name="Cohen L."/>
        </authorList>
    </citation>
    <scope>NUCLEOTIDE SEQUENCE</scope>
    <source>
        <strain evidence="3">308</strain>
    </source>
</reference>
<dbReference type="Pfam" id="PF12796">
    <property type="entry name" value="Ank_2"/>
    <property type="match status" value="1"/>
</dbReference>
<evidence type="ECO:0000256" key="2">
    <source>
        <dbReference type="ARBA" id="ARBA00023043"/>
    </source>
</evidence>
<dbReference type="InterPro" id="IPR002110">
    <property type="entry name" value="Ankyrin_rpt"/>
</dbReference>